<gene>
    <name evidence="1" type="ORF">MBRA_56480</name>
</gene>
<dbReference type="InterPro" id="IPR037175">
    <property type="entry name" value="KFase_sf"/>
</dbReference>
<dbReference type="PANTHER" id="PTHR34861:SF10">
    <property type="entry name" value="CYCLASE"/>
    <property type="match status" value="1"/>
</dbReference>
<dbReference type="Pfam" id="PF04199">
    <property type="entry name" value="Cyclase"/>
    <property type="match status" value="1"/>
</dbReference>
<evidence type="ECO:0000313" key="1">
    <source>
        <dbReference type="EMBL" id="BBZ15453.1"/>
    </source>
</evidence>
<dbReference type="InterPro" id="IPR007325">
    <property type="entry name" value="KFase/CYL"/>
</dbReference>
<reference evidence="1 2" key="1">
    <citation type="journal article" date="2019" name="Emerg. Microbes Infect.">
        <title>Comprehensive subspecies identification of 175 nontuberculous mycobacteria species based on 7547 genomic profiles.</title>
        <authorList>
            <person name="Matsumoto Y."/>
            <person name="Kinjo T."/>
            <person name="Motooka D."/>
            <person name="Nabeya D."/>
            <person name="Jung N."/>
            <person name="Uechi K."/>
            <person name="Horii T."/>
            <person name="Iida T."/>
            <person name="Fujita J."/>
            <person name="Nakamura S."/>
        </authorList>
    </citation>
    <scope>NUCLEOTIDE SEQUENCE [LARGE SCALE GENOMIC DNA]</scope>
    <source>
        <strain evidence="1 2">JCM 12687</strain>
        <plasmid evidence="1">pJCM12687</plasmid>
    </source>
</reference>
<dbReference type="Gene3D" id="3.50.30.50">
    <property type="entry name" value="Putative cyclase"/>
    <property type="match status" value="1"/>
</dbReference>
<protein>
    <submittedName>
        <fullName evidence="1">Cyclase</fullName>
    </submittedName>
</protein>
<name>A0ABM7KW46_9MYCO</name>
<evidence type="ECO:0000313" key="2">
    <source>
        <dbReference type="Proteomes" id="UP000467379"/>
    </source>
</evidence>
<sequence>MTASGGPGPAPGNDVAVPAELRAAARKVSNWGRWGDADELGTLNHITPAAIARAAALVRKGQTFSLSIPIDAYGPFGAHGFRRNPIHLMSVDGGDREMTERLGDWGGEAEQRISEIWRGPMRFNDDYIMMPLQAATQWDALAHVYYEDRLYNGYRSDTVTSFGATCNGIDKVAAAAMVTGRGVLLDIARHAGVEHLEPKAIIAPEDLEATAAAQGVQVGAGDIVIVRTGWWARYLQTREGPTWGPSSPGLSWRCAEWLHERDVAAVASDNIAVETSATEFPGVILPFHMLALRDMGLLLGEMWNLESLGRDCADDGVYEFMLVAHPLLITGAVGSPLNPVAIK</sequence>
<keyword evidence="1" id="KW-0614">Plasmid</keyword>
<geneLocation type="plasmid" evidence="1 2">
    <name>pJCM12687</name>
</geneLocation>
<organism evidence="1 2">
    <name type="scientific">Mycobacterium branderi</name>
    <dbReference type="NCBI Taxonomy" id="43348"/>
    <lineage>
        <taxon>Bacteria</taxon>
        <taxon>Bacillati</taxon>
        <taxon>Actinomycetota</taxon>
        <taxon>Actinomycetes</taxon>
        <taxon>Mycobacteriales</taxon>
        <taxon>Mycobacteriaceae</taxon>
        <taxon>Mycobacterium</taxon>
    </lineage>
</organism>
<dbReference type="EMBL" id="AP022607">
    <property type="protein sequence ID" value="BBZ15453.1"/>
    <property type="molecule type" value="Genomic_DNA"/>
</dbReference>
<dbReference type="RefSeq" id="WP_083130552.1">
    <property type="nucleotide sequence ID" value="NZ_AP022607.1"/>
</dbReference>
<proteinExistence type="predicted"/>
<dbReference type="SUPFAM" id="SSF102198">
    <property type="entry name" value="Putative cyclase"/>
    <property type="match status" value="1"/>
</dbReference>
<dbReference type="Proteomes" id="UP000467379">
    <property type="component" value="Plasmid pJCM12687"/>
</dbReference>
<accession>A0ABM7KW46</accession>
<keyword evidence="2" id="KW-1185">Reference proteome</keyword>
<dbReference type="PANTHER" id="PTHR34861">
    <property type="match status" value="1"/>
</dbReference>